<accession>A0A6V8MNR5</accession>
<dbReference type="PROSITE" id="PS51002">
    <property type="entry name" value="CYTB_NTER"/>
    <property type="match status" value="1"/>
</dbReference>
<keyword evidence="6" id="KW-0479">Metal-binding</keyword>
<dbReference type="RefSeq" id="WP_183356484.1">
    <property type="nucleotide sequence ID" value="NZ_BLXX01000018.1"/>
</dbReference>
<dbReference type="InterPro" id="IPR005798">
    <property type="entry name" value="Cyt_b/b6_C"/>
</dbReference>
<comment type="subcellular location">
    <subcellularLocation>
        <location evidence="1">Membrane</location>
        <topology evidence="1">Multi-pass membrane protein</topology>
    </subcellularLocation>
</comment>
<evidence type="ECO:0000256" key="10">
    <source>
        <dbReference type="ARBA" id="ARBA00023136"/>
    </source>
</evidence>
<dbReference type="PANTHER" id="PTHR19271:SF16">
    <property type="entry name" value="CYTOCHROME B"/>
    <property type="match status" value="1"/>
</dbReference>
<proteinExistence type="predicted"/>
<dbReference type="Gene3D" id="1.20.810.10">
    <property type="entry name" value="Cytochrome Bc1 Complex, Chain C"/>
    <property type="match status" value="1"/>
</dbReference>
<evidence type="ECO:0000256" key="9">
    <source>
        <dbReference type="ARBA" id="ARBA00023004"/>
    </source>
</evidence>
<dbReference type="EMBL" id="BLXX01000018">
    <property type="protein sequence ID" value="GFO61696.1"/>
    <property type="molecule type" value="Genomic_DNA"/>
</dbReference>
<dbReference type="InterPro" id="IPR036150">
    <property type="entry name" value="Cyt_b/b6_C_sf"/>
</dbReference>
<evidence type="ECO:0000256" key="11">
    <source>
        <dbReference type="SAM" id="Phobius"/>
    </source>
</evidence>
<dbReference type="SUPFAM" id="SSF81648">
    <property type="entry name" value="a domain/subunit of cytochrome bc1 complex (Ubiquinol-cytochrome c reductase)"/>
    <property type="match status" value="1"/>
</dbReference>
<dbReference type="AlphaFoldDB" id="A0A6V8MNR5"/>
<dbReference type="GO" id="GO:0022904">
    <property type="term" value="P:respiratory electron transport chain"/>
    <property type="evidence" value="ECO:0007669"/>
    <property type="project" value="InterPro"/>
</dbReference>
<feature type="domain" description="Cytochrome b/b6 N-terminal region profile" evidence="12">
    <location>
        <begin position="7"/>
        <end position="219"/>
    </location>
</feature>
<evidence type="ECO:0000256" key="5">
    <source>
        <dbReference type="ARBA" id="ARBA00022692"/>
    </source>
</evidence>
<feature type="transmembrane region" description="Helical" evidence="11">
    <location>
        <begin position="149"/>
        <end position="170"/>
    </location>
</feature>
<name>A0A6V8MNR5_9BACT</name>
<dbReference type="GO" id="GO:0016020">
    <property type="term" value="C:membrane"/>
    <property type="evidence" value="ECO:0007669"/>
    <property type="project" value="UniProtKB-SubCell"/>
</dbReference>
<dbReference type="CDD" id="cd00284">
    <property type="entry name" value="Cytochrome_b_N"/>
    <property type="match status" value="1"/>
</dbReference>
<comment type="caution">
    <text evidence="14">The sequence shown here is derived from an EMBL/GenBank/DDBJ whole genome shotgun (WGS) entry which is preliminary data.</text>
</comment>
<dbReference type="InterPro" id="IPR048259">
    <property type="entry name" value="Cytochrome_b_N_euk/bac"/>
</dbReference>
<evidence type="ECO:0000256" key="2">
    <source>
        <dbReference type="ARBA" id="ARBA00022448"/>
    </source>
</evidence>
<feature type="transmembrane region" description="Helical" evidence="11">
    <location>
        <begin position="37"/>
        <end position="63"/>
    </location>
</feature>
<evidence type="ECO:0000313" key="14">
    <source>
        <dbReference type="EMBL" id="GFO61696.1"/>
    </source>
</evidence>
<evidence type="ECO:0000256" key="7">
    <source>
        <dbReference type="ARBA" id="ARBA00022982"/>
    </source>
</evidence>
<dbReference type="PANTHER" id="PTHR19271">
    <property type="entry name" value="CYTOCHROME B"/>
    <property type="match status" value="1"/>
</dbReference>
<keyword evidence="2" id="KW-0813">Transport</keyword>
<evidence type="ECO:0000313" key="15">
    <source>
        <dbReference type="Proteomes" id="UP000556026"/>
    </source>
</evidence>
<evidence type="ECO:0000256" key="8">
    <source>
        <dbReference type="ARBA" id="ARBA00022989"/>
    </source>
</evidence>
<feature type="transmembrane region" description="Helical" evidence="11">
    <location>
        <begin position="345"/>
        <end position="367"/>
    </location>
</feature>
<evidence type="ECO:0000256" key="3">
    <source>
        <dbReference type="ARBA" id="ARBA00022617"/>
    </source>
</evidence>
<evidence type="ECO:0000259" key="12">
    <source>
        <dbReference type="PROSITE" id="PS51002"/>
    </source>
</evidence>
<dbReference type="PROSITE" id="PS51003">
    <property type="entry name" value="CYTB_CTER"/>
    <property type="match status" value="1"/>
</dbReference>
<feature type="transmembrane region" description="Helical" evidence="11">
    <location>
        <begin position="258"/>
        <end position="277"/>
    </location>
</feature>
<keyword evidence="3" id="KW-0349">Heme</keyword>
<dbReference type="Proteomes" id="UP000556026">
    <property type="component" value="Unassembled WGS sequence"/>
</dbReference>
<keyword evidence="9" id="KW-0408">Iron</keyword>
<dbReference type="SUPFAM" id="SSF81342">
    <property type="entry name" value="Transmembrane di-heme cytochromes"/>
    <property type="match status" value="1"/>
</dbReference>
<feature type="transmembrane region" description="Helical" evidence="11">
    <location>
        <begin position="314"/>
        <end position="333"/>
    </location>
</feature>
<dbReference type="InterPro" id="IPR027387">
    <property type="entry name" value="Cytb/b6-like_sf"/>
</dbReference>
<gene>
    <name evidence="14" type="ORF">GMST_40210</name>
</gene>
<evidence type="ECO:0000256" key="1">
    <source>
        <dbReference type="ARBA" id="ARBA00004141"/>
    </source>
</evidence>
<evidence type="ECO:0000256" key="6">
    <source>
        <dbReference type="ARBA" id="ARBA00022723"/>
    </source>
</evidence>
<dbReference type="Pfam" id="PF00033">
    <property type="entry name" value="Cytochrome_B"/>
    <property type="match status" value="1"/>
</dbReference>
<dbReference type="GO" id="GO:0046872">
    <property type="term" value="F:metal ion binding"/>
    <property type="evidence" value="ECO:0007669"/>
    <property type="project" value="UniProtKB-KW"/>
</dbReference>
<feature type="transmembrane region" description="Helical" evidence="11">
    <location>
        <begin position="84"/>
        <end position="110"/>
    </location>
</feature>
<feature type="domain" description="Cytochrome b/b6 C-terminal region profile" evidence="13">
    <location>
        <begin position="236"/>
        <end position="368"/>
    </location>
</feature>
<keyword evidence="4" id="KW-0679">Respiratory chain</keyword>
<keyword evidence="7" id="KW-0249">Electron transport</keyword>
<keyword evidence="8 11" id="KW-1133">Transmembrane helix</keyword>
<dbReference type="GO" id="GO:0016491">
    <property type="term" value="F:oxidoreductase activity"/>
    <property type="evidence" value="ECO:0007669"/>
    <property type="project" value="InterPro"/>
</dbReference>
<feature type="transmembrane region" description="Helical" evidence="11">
    <location>
        <begin position="190"/>
        <end position="210"/>
    </location>
</feature>
<keyword evidence="5 11" id="KW-0812">Transmembrane</keyword>
<evidence type="ECO:0000259" key="13">
    <source>
        <dbReference type="PROSITE" id="PS51003"/>
    </source>
</evidence>
<reference evidence="15" key="1">
    <citation type="submission" date="2020-06" db="EMBL/GenBank/DDBJ databases">
        <title>Draft genomic sequence of Geomonas sp. Red330.</title>
        <authorList>
            <person name="Itoh H."/>
            <person name="Zhenxing X."/>
            <person name="Ushijima N."/>
            <person name="Masuda Y."/>
            <person name="Shiratori Y."/>
            <person name="Senoo K."/>
        </authorList>
    </citation>
    <scope>NUCLEOTIDE SEQUENCE [LARGE SCALE GENOMIC DNA]</scope>
    <source>
        <strain evidence="15">Red330</strain>
    </source>
</reference>
<dbReference type="InterPro" id="IPR005797">
    <property type="entry name" value="Cyt_b/b6_N"/>
</dbReference>
<dbReference type="Pfam" id="PF00032">
    <property type="entry name" value="Cytochrom_B_C"/>
    <property type="match status" value="1"/>
</dbReference>
<dbReference type="InterPro" id="IPR016174">
    <property type="entry name" value="Di-haem_cyt_TM"/>
</dbReference>
<keyword evidence="10 11" id="KW-0472">Membrane</keyword>
<organism evidence="14 15">
    <name type="scientific">Geomonas silvestris</name>
    <dbReference type="NCBI Taxonomy" id="2740184"/>
    <lineage>
        <taxon>Bacteria</taxon>
        <taxon>Pseudomonadati</taxon>
        <taxon>Thermodesulfobacteriota</taxon>
        <taxon>Desulfuromonadia</taxon>
        <taxon>Geobacterales</taxon>
        <taxon>Geobacteraceae</taxon>
        <taxon>Geomonas</taxon>
    </lineage>
</organism>
<sequence>MALIKRLYNWLDLRIGAKEIVEQELTGYLLPRNINEWYSLGSVLLVIFTLQVVTGLLLLVYYVPDAEKAFKSVTYIMNELPYGWLIRLCHAVGSNMMVAVLIMHMLSTLFMKSYKSPRELNWLTGFLLFTLVQGISLTGYLLPWSQLSFWATTVATNSAAAIPVVGPYLVEFLRGSKLVGPATLGRFFALHVGVIPAVIAGLIGAHLFCLKRTGISTPPFGDQVETGSHWNPEHYRYESHPGGIPFFPNYALQDLTSIGVYFAVFLAVVFFAPNLLFTPDAFIPANAFQTPAHIKPEWYFLANYQTLKIFPSELLGLSVQAAAMTFLALLPFIDRSPERNPFKRPLFLVCFFGGFLLWVGLSVWGHYS</sequence>
<keyword evidence="15" id="KW-1185">Reference proteome</keyword>
<dbReference type="GO" id="GO:0009055">
    <property type="term" value="F:electron transfer activity"/>
    <property type="evidence" value="ECO:0007669"/>
    <property type="project" value="InterPro"/>
</dbReference>
<feature type="transmembrane region" description="Helical" evidence="11">
    <location>
        <begin position="122"/>
        <end position="142"/>
    </location>
</feature>
<evidence type="ECO:0000256" key="4">
    <source>
        <dbReference type="ARBA" id="ARBA00022660"/>
    </source>
</evidence>
<protein>
    <submittedName>
        <fullName evidence="14">Cytochrome b</fullName>
    </submittedName>
</protein>